<dbReference type="AlphaFoldDB" id="A0A3Q7G1S2"/>
<reference evidence="2" key="2">
    <citation type="submission" date="2019-01" db="UniProtKB">
        <authorList>
            <consortium name="EnsemblPlants"/>
        </authorList>
    </citation>
    <scope>IDENTIFICATION</scope>
    <source>
        <strain evidence="2">cv. Heinz 1706</strain>
    </source>
</reference>
<sequence>MASGVEVLEATPISLSSFTLLLVLSVGLTGISPFAESLPIEMSFLISGPRDVEFMISLPFSKCFGKRVATSLSTLETFSGNIGKIM</sequence>
<name>A0A3Q7G1S2_SOLLC</name>
<dbReference type="InParanoid" id="A0A3Q7G1S2"/>
<keyword evidence="3" id="KW-1185">Reference proteome</keyword>
<proteinExistence type="predicted"/>
<dbReference type="EnsemblPlants" id="Solyc04g024750.1.1">
    <property type="protein sequence ID" value="Solyc04g024750.1.1.1"/>
    <property type="gene ID" value="Solyc04g024750.1"/>
</dbReference>
<evidence type="ECO:0000256" key="1">
    <source>
        <dbReference type="SAM" id="Phobius"/>
    </source>
</evidence>
<keyword evidence="1" id="KW-1133">Transmembrane helix</keyword>
<evidence type="ECO:0000313" key="2">
    <source>
        <dbReference type="EnsemblPlants" id="Solyc04g024750.1.1.1"/>
    </source>
</evidence>
<dbReference type="Gramene" id="Solyc04g024750.1.1">
    <property type="protein sequence ID" value="Solyc04g024750.1.1.1"/>
    <property type="gene ID" value="Solyc04g024750.1"/>
</dbReference>
<keyword evidence="1" id="KW-0472">Membrane</keyword>
<keyword evidence="1" id="KW-0812">Transmembrane</keyword>
<dbReference type="Proteomes" id="UP000004994">
    <property type="component" value="Chromosome 4"/>
</dbReference>
<evidence type="ECO:0000313" key="3">
    <source>
        <dbReference type="Proteomes" id="UP000004994"/>
    </source>
</evidence>
<organism evidence="2">
    <name type="scientific">Solanum lycopersicum</name>
    <name type="common">Tomato</name>
    <name type="synonym">Lycopersicon esculentum</name>
    <dbReference type="NCBI Taxonomy" id="4081"/>
    <lineage>
        <taxon>Eukaryota</taxon>
        <taxon>Viridiplantae</taxon>
        <taxon>Streptophyta</taxon>
        <taxon>Embryophyta</taxon>
        <taxon>Tracheophyta</taxon>
        <taxon>Spermatophyta</taxon>
        <taxon>Magnoliopsida</taxon>
        <taxon>eudicotyledons</taxon>
        <taxon>Gunneridae</taxon>
        <taxon>Pentapetalae</taxon>
        <taxon>asterids</taxon>
        <taxon>lamiids</taxon>
        <taxon>Solanales</taxon>
        <taxon>Solanaceae</taxon>
        <taxon>Solanoideae</taxon>
        <taxon>Solaneae</taxon>
        <taxon>Solanum</taxon>
        <taxon>Solanum subgen. Lycopersicon</taxon>
    </lineage>
</organism>
<protein>
    <submittedName>
        <fullName evidence="2">Uncharacterized protein</fullName>
    </submittedName>
</protein>
<reference evidence="2" key="1">
    <citation type="journal article" date="2012" name="Nature">
        <title>The tomato genome sequence provides insights into fleshy fruit evolution.</title>
        <authorList>
            <consortium name="Tomato Genome Consortium"/>
        </authorList>
    </citation>
    <scope>NUCLEOTIDE SEQUENCE [LARGE SCALE GENOMIC DNA]</scope>
    <source>
        <strain evidence="2">cv. Heinz 1706</strain>
    </source>
</reference>
<feature type="transmembrane region" description="Helical" evidence="1">
    <location>
        <begin position="12"/>
        <end position="35"/>
    </location>
</feature>
<dbReference type="PaxDb" id="4081-Solyc04g024750.1.1"/>
<accession>A0A3Q7G1S2</accession>